<evidence type="ECO:0000313" key="4">
    <source>
        <dbReference type="Proteomes" id="UP000093807"/>
    </source>
</evidence>
<dbReference type="PANTHER" id="PTHR46320:SF1">
    <property type="entry name" value="GLYCEROPHOSPHODIESTER PHOSPHODIESTERASE 1"/>
    <property type="match status" value="1"/>
</dbReference>
<dbReference type="PATRIC" id="fig|29536.5.peg.2873"/>
<dbReference type="InterPro" id="IPR017946">
    <property type="entry name" value="PLC-like_Pdiesterase_TIM-brl"/>
</dbReference>
<dbReference type="Gene3D" id="3.20.20.190">
    <property type="entry name" value="Phosphatidylinositol (PI) phosphodiesterase"/>
    <property type="match status" value="1"/>
</dbReference>
<keyword evidence="3" id="KW-0378">Hydrolase</keyword>
<keyword evidence="1" id="KW-0732">Signal</keyword>
<feature type="domain" description="GP-PDE" evidence="2">
    <location>
        <begin position="61"/>
        <end position="302"/>
    </location>
</feature>
<dbReference type="EMBL" id="JMTM01000074">
    <property type="protein sequence ID" value="OAZ02794.1"/>
    <property type="molecule type" value="Genomic_DNA"/>
</dbReference>
<evidence type="ECO:0000313" key="3">
    <source>
        <dbReference type="EMBL" id="OAZ02794.1"/>
    </source>
</evidence>
<feature type="signal peptide" evidence="1">
    <location>
        <begin position="1"/>
        <end position="36"/>
    </location>
</feature>
<feature type="chain" id="PRO_5008286684" evidence="1">
    <location>
        <begin position="37"/>
        <end position="323"/>
    </location>
</feature>
<keyword evidence="4" id="KW-1185">Reference proteome</keyword>
<dbReference type="GO" id="GO:0006580">
    <property type="term" value="P:ethanolamine metabolic process"/>
    <property type="evidence" value="ECO:0007669"/>
    <property type="project" value="TreeGrafter"/>
</dbReference>
<dbReference type="GO" id="GO:0005886">
    <property type="term" value="C:plasma membrane"/>
    <property type="evidence" value="ECO:0007669"/>
    <property type="project" value="TreeGrafter"/>
</dbReference>
<dbReference type="PROSITE" id="PS51704">
    <property type="entry name" value="GP_PDE"/>
    <property type="match status" value="1"/>
</dbReference>
<dbReference type="CDD" id="cd08566">
    <property type="entry name" value="GDPD_AtGDE_like"/>
    <property type="match status" value="1"/>
</dbReference>
<organism evidence="3 4">
    <name type="scientific">Flavobacterium succinicans</name>
    <dbReference type="NCBI Taxonomy" id="29536"/>
    <lineage>
        <taxon>Bacteria</taxon>
        <taxon>Pseudomonadati</taxon>
        <taxon>Bacteroidota</taxon>
        <taxon>Flavobacteriia</taxon>
        <taxon>Flavobacteriales</taxon>
        <taxon>Flavobacteriaceae</taxon>
        <taxon>Flavobacterium</taxon>
    </lineage>
</organism>
<comment type="caution">
    <text evidence="3">The sequence shown here is derived from an EMBL/GenBank/DDBJ whole genome shotgun (WGS) entry which is preliminary data.</text>
</comment>
<accession>A0A199XN62</accession>
<dbReference type="GO" id="GO:0006644">
    <property type="term" value="P:phospholipid metabolic process"/>
    <property type="evidence" value="ECO:0007669"/>
    <property type="project" value="TreeGrafter"/>
</dbReference>
<dbReference type="GO" id="GO:0070291">
    <property type="term" value="P:N-acylethanolamine metabolic process"/>
    <property type="evidence" value="ECO:0007669"/>
    <property type="project" value="TreeGrafter"/>
</dbReference>
<gene>
    <name evidence="3" type="primary">ugpQ_2</name>
    <name evidence="3" type="ORF">FLB_27680</name>
</gene>
<proteinExistence type="predicted"/>
<dbReference type="EC" id="3.1.4.46" evidence="3"/>
<dbReference type="GO" id="GO:0008889">
    <property type="term" value="F:glycerophosphodiester phosphodiesterase activity"/>
    <property type="evidence" value="ECO:0007669"/>
    <property type="project" value="UniProtKB-EC"/>
</dbReference>
<dbReference type="SUPFAM" id="SSF51695">
    <property type="entry name" value="PLC-like phosphodiesterases"/>
    <property type="match status" value="1"/>
</dbReference>
<name>A0A199XN62_9FLAO</name>
<dbReference type="Pfam" id="PF03009">
    <property type="entry name" value="GDPD"/>
    <property type="match status" value="1"/>
</dbReference>
<dbReference type="Proteomes" id="UP000093807">
    <property type="component" value="Unassembled WGS sequence"/>
</dbReference>
<dbReference type="InterPro" id="IPR030395">
    <property type="entry name" value="GP_PDE_dom"/>
</dbReference>
<protein>
    <submittedName>
        <fullName evidence="3">Glycerophosphoryl diester phosphodiesterase</fullName>
        <ecNumber evidence="3">3.1.4.46</ecNumber>
    </submittedName>
</protein>
<evidence type="ECO:0000256" key="1">
    <source>
        <dbReference type="SAM" id="SignalP"/>
    </source>
</evidence>
<evidence type="ECO:0000259" key="2">
    <source>
        <dbReference type="PROSITE" id="PS51704"/>
    </source>
</evidence>
<reference evidence="3 4" key="1">
    <citation type="submission" date="2016-06" db="EMBL/GenBank/DDBJ databases">
        <title>Draft genome sequence of Flavobacterium succinicans strain DD5b.</title>
        <authorList>
            <person name="Poehlein A."/>
            <person name="Daniel R."/>
            <person name="Simeonova D.D."/>
        </authorList>
    </citation>
    <scope>NUCLEOTIDE SEQUENCE [LARGE SCALE GENOMIC DNA]</scope>
    <source>
        <strain evidence="3 4">DD5b</strain>
    </source>
</reference>
<sequence>MDFISIFLKAKIYNMKMKRLFLLGLFLALLSLQAQTTEHRIAFKSVNELQKFLTYSQKAYPLVSAHRGGPMEGFPENCTATFQHAIQFNPSIIETDIALSKDSVLVMMHDDKLDRTTTGTGLIGSYTYDELQGFNLKDTKGNATSYKIETLDQVLQWGKGKVIFNLDIKKGVPMQMIVDAVRRNKAEAYSVIITYNANQAAEVARLAPDLMLSVSARGKEDVERMEALGVKADKMIAFVGTSEPKPEVYSYLHSRKITCIVGTMGNIDKSAVTNGDALYYKLVANGATILSSDRVKEAGVQLQKYAKDNKLRSKHIKEVVVKK</sequence>
<dbReference type="PANTHER" id="PTHR46320">
    <property type="entry name" value="GLYCEROPHOSPHODIESTER PHOSPHODIESTERASE 1"/>
    <property type="match status" value="1"/>
</dbReference>
<dbReference type="AlphaFoldDB" id="A0A199XN62"/>